<gene>
    <name evidence="1" type="ORF">BG006_000691</name>
</gene>
<evidence type="ECO:0000313" key="1">
    <source>
        <dbReference type="EMBL" id="KAF9324280.1"/>
    </source>
</evidence>
<organism evidence="1 2">
    <name type="scientific">Podila minutissima</name>
    <dbReference type="NCBI Taxonomy" id="64525"/>
    <lineage>
        <taxon>Eukaryota</taxon>
        <taxon>Fungi</taxon>
        <taxon>Fungi incertae sedis</taxon>
        <taxon>Mucoromycota</taxon>
        <taxon>Mortierellomycotina</taxon>
        <taxon>Mortierellomycetes</taxon>
        <taxon>Mortierellales</taxon>
        <taxon>Mortierellaceae</taxon>
        <taxon>Podila</taxon>
    </lineage>
</organism>
<accession>A0A9P5SBL6</accession>
<proteinExistence type="predicted"/>
<dbReference type="AlphaFoldDB" id="A0A9P5SBL6"/>
<sequence length="199" mass="22526">MAEIGQPGHIDRLTDDGKYRLGACIFIPQGLNFAKELLTDFKTSELFQGTDLENCRKGIEMLRDLMIKTAEKMRPRLPKLLEEHSDLIAGIEDSDTPIHFEKERNGLIVNPDHIHARPQGEKGESTRRSQARTLLAEDDNSQERAHKKFKSGLHITKVLQSSMKANSMQQTTRSAAVVRQPLVSFLFPRGKENQPPRLS</sequence>
<reference evidence="1" key="1">
    <citation type="journal article" date="2020" name="Fungal Divers.">
        <title>Resolving the Mortierellaceae phylogeny through synthesis of multi-gene phylogenetics and phylogenomics.</title>
        <authorList>
            <person name="Vandepol N."/>
            <person name="Liber J."/>
            <person name="Desiro A."/>
            <person name="Na H."/>
            <person name="Kennedy M."/>
            <person name="Barry K."/>
            <person name="Grigoriev I.V."/>
            <person name="Miller A.N."/>
            <person name="O'Donnell K."/>
            <person name="Stajich J.E."/>
            <person name="Bonito G."/>
        </authorList>
    </citation>
    <scope>NUCLEOTIDE SEQUENCE</scope>
    <source>
        <strain evidence="1">NVP1</strain>
    </source>
</reference>
<evidence type="ECO:0000313" key="2">
    <source>
        <dbReference type="Proteomes" id="UP000696485"/>
    </source>
</evidence>
<protein>
    <submittedName>
        <fullName evidence="1">Uncharacterized protein</fullName>
    </submittedName>
</protein>
<keyword evidence="2" id="KW-1185">Reference proteome</keyword>
<name>A0A9P5SBL6_9FUNG</name>
<dbReference type="EMBL" id="JAAAUY010001118">
    <property type="protein sequence ID" value="KAF9324280.1"/>
    <property type="molecule type" value="Genomic_DNA"/>
</dbReference>
<comment type="caution">
    <text evidence="1">The sequence shown here is derived from an EMBL/GenBank/DDBJ whole genome shotgun (WGS) entry which is preliminary data.</text>
</comment>
<dbReference type="Proteomes" id="UP000696485">
    <property type="component" value="Unassembled WGS sequence"/>
</dbReference>